<dbReference type="InterPro" id="IPR052710">
    <property type="entry name" value="CAAX_protease"/>
</dbReference>
<dbReference type="PANTHER" id="PTHR36435:SF1">
    <property type="entry name" value="CAAX AMINO TERMINAL PROTEASE FAMILY PROTEIN"/>
    <property type="match status" value="1"/>
</dbReference>
<dbReference type="InterPro" id="IPR003675">
    <property type="entry name" value="Rce1/LyrA-like_dom"/>
</dbReference>
<protein>
    <recommendedName>
        <fullName evidence="2">CAAX prenyl protease 2/Lysostaphin resistance protein A-like domain-containing protein</fullName>
    </recommendedName>
</protein>
<feature type="transmembrane region" description="Helical" evidence="1">
    <location>
        <begin position="165"/>
        <end position="198"/>
    </location>
</feature>
<reference evidence="3" key="1">
    <citation type="submission" date="2018-05" db="EMBL/GenBank/DDBJ databases">
        <authorList>
            <person name="Lanie J.A."/>
            <person name="Ng W.-L."/>
            <person name="Kazmierczak K.M."/>
            <person name="Andrzejewski T.M."/>
            <person name="Davidsen T.M."/>
            <person name="Wayne K.J."/>
            <person name="Tettelin H."/>
            <person name="Glass J.I."/>
            <person name="Rusch D."/>
            <person name="Podicherti R."/>
            <person name="Tsui H.-C.T."/>
            <person name="Winkler M.E."/>
        </authorList>
    </citation>
    <scope>NUCLEOTIDE SEQUENCE</scope>
</reference>
<feature type="transmembrane region" description="Helical" evidence="1">
    <location>
        <begin position="43"/>
        <end position="64"/>
    </location>
</feature>
<evidence type="ECO:0000313" key="3">
    <source>
        <dbReference type="EMBL" id="SUZ86458.1"/>
    </source>
</evidence>
<proteinExistence type="predicted"/>
<evidence type="ECO:0000256" key="1">
    <source>
        <dbReference type="SAM" id="Phobius"/>
    </source>
</evidence>
<gene>
    <name evidence="3" type="ORF">METZ01_LOCUS39312</name>
</gene>
<keyword evidence="1" id="KW-0812">Transmembrane</keyword>
<feature type="transmembrane region" description="Helical" evidence="1">
    <location>
        <begin position="240"/>
        <end position="256"/>
    </location>
</feature>
<dbReference type="GO" id="GO:0080120">
    <property type="term" value="P:CAAX-box protein maturation"/>
    <property type="evidence" value="ECO:0007669"/>
    <property type="project" value="UniProtKB-ARBA"/>
</dbReference>
<feature type="transmembrane region" description="Helical" evidence="1">
    <location>
        <begin position="128"/>
        <end position="145"/>
    </location>
</feature>
<dbReference type="PANTHER" id="PTHR36435">
    <property type="entry name" value="SLR1288 PROTEIN"/>
    <property type="match status" value="1"/>
</dbReference>
<feature type="transmembrane region" description="Helical" evidence="1">
    <location>
        <begin position="12"/>
        <end position="37"/>
    </location>
</feature>
<evidence type="ECO:0000259" key="2">
    <source>
        <dbReference type="Pfam" id="PF02517"/>
    </source>
</evidence>
<feature type="domain" description="CAAX prenyl protease 2/Lysostaphin resistance protein A-like" evidence="2">
    <location>
        <begin position="130"/>
        <end position="218"/>
    </location>
</feature>
<organism evidence="3">
    <name type="scientific">marine metagenome</name>
    <dbReference type="NCBI Taxonomy" id="408172"/>
    <lineage>
        <taxon>unclassified sequences</taxon>
        <taxon>metagenomes</taxon>
        <taxon>ecological metagenomes</taxon>
    </lineage>
</organism>
<dbReference type="EMBL" id="UINC01001682">
    <property type="protein sequence ID" value="SUZ86458.1"/>
    <property type="molecule type" value="Genomic_DNA"/>
</dbReference>
<dbReference type="AlphaFoldDB" id="A0A381R6F9"/>
<keyword evidence="1" id="KW-1133">Transmembrane helix</keyword>
<dbReference type="Pfam" id="PF02517">
    <property type="entry name" value="Rce1-like"/>
    <property type="match status" value="1"/>
</dbReference>
<dbReference type="GO" id="GO:0004175">
    <property type="term" value="F:endopeptidase activity"/>
    <property type="evidence" value="ECO:0007669"/>
    <property type="project" value="UniProtKB-ARBA"/>
</dbReference>
<sequence length="266" mass="29696">MNNNTLTLRTAFVVVIASILSALLVGWLVMGIGLATTETPTKFYTFLSVIIGQGFMLVPLLGFLKLRNEPIVKRLRLNPVSKNIALCAASLALGLTVLSDELDRVIQIVIPQPDYILDLNITLQPESAIGFILLFLAIVIIAPVGEELLFRGFLQQFLEQHWKDVTRAILVTSLFFAIIHMNSYWLIQIYILGIFLGYLSWRTGSVIPSLILHAINNGTALIFSFTELNLDNIYLWHDHVAPWIIILSIGLFTYGFKGINLTAGQK</sequence>
<keyword evidence="1" id="KW-0472">Membrane</keyword>
<accession>A0A381R6F9</accession>
<name>A0A381R6F9_9ZZZZ</name>